<dbReference type="GO" id="GO:0004721">
    <property type="term" value="F:phosphoprotein phosphatase activity"/>
    <property type="evidence" value="ECO:0007669"/>
    <property type="project" value="InterPro"/>
</dbReference>
<organism evidence="2">
    <name type="scientific">Chlorella variabilis</name>
    <name type="common">Green alga</name>
    <dbReference type="NCBI Taxonomy" id="554065"/>
    <lineage>
        <taxon>Eukaryota</taxon>
        <taxon>Viridiplantae</taxon>
        <taxon>Chlorophyta</taxon>
        <taxon>core chlorophytes</taxon>
        <taxon>Trebouxiophyceae</taxon>
        <taxon>Chlorellales</taxon>
        <taxon>Chlorellaceae</taxon>
        <taxon>Chlorella clade</taxon>
        <taxon>Chlorella</taxon>
    </lineage>
</organism>
<dbReference type="SUPFAM" id="SSF52799">
    <property type="entry name" value="(Phosphotyrosine protein) phosphatases II"/>
    <property type="match status" value="1"/>
</dbReference>
<dbReference type="Proteomes" id="UP000008141">
    <property type="component" value="Unassembled WGS sequence"/>
</dbReference>
<dbReference type="eggNOG" id="ENOG502RWCW">
    <property type="taxonomic scope" value="Eukaryota"/>
</dbReference>
<reference evidence="1 2" key="1">
    <citation type="journal article" date="2010" name="Plant Cell">
        <title>The Chlorella variabilis NC64A genome reveals adaptation to photosymbiosis, coevolution with viruses, and cryptic sex.</title>
        <authorList>
            <person name="Blanc G."/>
            <person name="Duncan G."/>
            <person name="Agarkova I."/>
            <person name="Borodovsky M."/>
            <person name="Gurnon J."/>
            <person name="Kuo A."/>
            <person name="Lindquist E."/>
            <person name="Lucas S."/>
            <person name="Pangilinan J."/>
            <person name="Polle J."/>
            <person name="Salamov A."/>
            <person name="Terry A."/>
            <person name="Yamada T."/>
            <person name="Dunigan D.D."/>
            <person name="Grigoriev I.V."/>
            <person name="Claverie J.M."/>
            <person name="Van Etten J.L."/>
        </authorList>
    </citation>
    <scope>NUCLEOTIDE SEQUENCE [LARGE SCALE GENOMIC DNA]</scope>
    <source>
        <strain evidence="1 2">NC64A</strain>
    </source>
</reference>
<gene>
    <name evidence="1" type="ORF">CHLNCDRAFT_57244</name>
</gene>
<dbReference type="InterPro" id="IPR029021">
    <property type="entry name" value="Prot-tyrosine_phosphatase-like"/>
</dbReference>
<accession>E1Z938</accession>
<dbReference type="InterPro" id="IPR026893">
    <property type="entry name" value="Tyr/Ser_Pase_IphP-type"/>
</dbReference>
<proteinExistence type="predicted"/>
<dbReference type="InParanoid" id="E1Z938"/>
<dbReference type="AlphaFoldDB" id="E1Z938"/>
<dbReference type="Gene3D" id="3.90.190.10">
    <property type="entry name" value="Protein tyrosine phosphatase superfamily"/>
    <property type="match status" value="1"/>
</dbReference>
<dbReference type="Pfam" id="PF13350">
    <property type="entry name" value="Y_phosphatase3"/>
    <property type="match status" value="1"/>
</dbReference>
<protein>
    <submittedName>
        <fullName evidence="1">Uncharacterized protein</fullName>
    </submittedName>
</protein>
<dbReference type="STRING" id="554065.E1Z938"/>
<dbReference type="GeneID" id="17357045"/>
<dbReference type="RefSeq" id="XP_005849813.1">
    <property type="nucleotide sequence ID" value="XM_005849751.1"/>
</dbReference>
<keyword evidence="2" id="KW-1185">Reference proteome</keyword>
<dbReference type="EMBL" id="GL433839">
    <property type="protein sequence ID" value="EFN57711.1"/>
    <property type="molecule type" value="Genomic_DNA"/>
</dbReference>
<evidence type="ECO:0000313" key="1">
    <source>
        <dbReference type="EMBL" id="EFN57711.1"/>
    </source>
</evidence>
<dbReference type="KEGG" id="cvr:CHLNCDRAFT_57244"/>
<sequence>MAALVLSACCVSEEEIVADYVRSDGVHEVALGGIEKQSDLRGMDEKVFAAAPPEAMRGLLQYCKERYGGMREYMHYIGFTREQQASLRRGLTEGDW</sequence>
<name>E1Z938_CHLVA</name>
<evidence type="ECO:0000313" key="2">
    <source>
        <dbReference type="Proteomes" id="UP000008141"/>
    </source>
</evidence>
<dbReference type="OrthoDB" id="9988524at2759"/>